<name>A0AAN1XVC1_UNVUL</name>
<gene>
    <name evidence="1" type="ORF">WPS_09250</name>
</gene>
<evidence type="ECO:0000313" key="1">
    <source>
        <dbReference type="EMBL" id="BDE05649.1"/>
    </source>
</evidence>
<organism evidence="1 2">
    <name type="scientific">Vulcanimicrobium alpinum</name>
    <dbReference type="NCBI Taxonomy" id="3016050"/>
    <lineage>
        <taxon>Bacteria</taxon>
        <taxon>Bacillati</taxon>
        <taxon>Vulcanimicrobiota</taxon>
        <taxon>Vulcanimicrobiia</taxon>
        <taxon>Vulcanimicrobiales</taxon>
        <taxon>Vulcanimicrobiaceae</taxon>
        <taxon>Vulcanimicrobium</taxon>
    </lineage>
</organism>
<dbReference type="Pfam" id="PF00543">
    <property type="entry name" value="P-II"/>
    <property type="match status" value="1"/>
</dbReference>
<protein>
    <recommendedName>
        <fullName evidence="3">Nitrogen regulatory protein P-II</fullName>
    </recommendedName>
</protein>
<sequence length="110" mass="12373">MRRRILNTMKRIEIVLEHDQVPAVAALLDQHATGYTVIPEVTGYGHHGHRQGDMCVLVTIVTRDHLDPILDVIVPLLNARSGVVLVTDVQVLRGEYFVPEIKNRLVPPPR</sequence>
<dbReference type="SUPFAM" id="SSF54913">
    <property type="entry name" value="GlnB-like"/>
    <property type="match status" value="1"/>
</dbReference>
<evidence type="ECO:0000313" key="2">
    <source>
        <dbReference type="Proteomes" id="UP001317532"/>
    </source>
</evidence>
<dbReference type="Gene3D" id="3.30.70.120">
    <property type="match status" value="1"/>
</dbReference>
<dbReference type="InterPro" id="IPR002187">
    <property type="entry name" value="N-reg_PII"/>
</dbReference>
<proteinExistence type="predicted"/>
<dbReference type="GO" id="GO:0030234">
    <property type="term" value="F:enzyme regulator activity"/>
    <property type="evidence" value="ECO:0007669"/>
    <property type="project" value="InterPro"/>
</dbReference>
<dbReference type="KEGG" id="vab:WPS_09250"/>
<dbReference type="RefSeq" id="WP_317996676.1">
    <property type="nucleotide sequence ID" value="NZ_AP025523.1"/>
</dbReference>
<dbReference type="InterPro" id="IPR011322">
    <property type="entry name" value="N-reg_PII-like_a/b"/>
</dbReference>
<accession>A0AAN1XVC1</accession>
<dbReference type="EMBL" id="AP025523">
    <property type="protein sequence ID" value="BDE05649.1"/>
    <property type="molecule type" value="Genomic_DNA"/>
</dbReference>
<dbReference type="InterPro" id="IPR015867">
    <property type="entry name" value="N-reg_PII/ATP_PRibTrfase_C"/>
</dbReference>
<dbReference type="AlphaFoldDB" id="A0AAN1XVC1"/>
<dbReference type="Proteomes" id="UP001317532">
    <property type="component" value="Chromosome"/>
</dbReference>
<keyword evidence="2" id="KW-1185">Reference proteome</keyword>
<evidence type="ECO:0008006" key="3">
    <source>
        <dbReference type="Google" id="ProtNLM"/>
    </source>
</evidence>
<reference evidence="1 2" key="1">
    <citation type="journal article" date="2022" name="ISME Commun">
        <title>Vulcanimicrobium alpinus gen. nov. sp. nov., the first cultivated representative of the candidate phylum 'Eremiobacterota', is a metabolically versatile aerobic anoxygenic phototroph.</title>
        <authorList>
            <person name="Yabe S."/>
            <person name="Muto K."/>
            <person name="Abe K."/>
            <person name="Yokota A."/>
            <person name="Staudigel H."/>
            <person name="Tebo B.M."/>
        </authorList>
    </citation>
    <scope>NUCLEOTIDE SEQUENCE [LARGE SCALE GENOMIC DNA]</scope>
    <source>
        <strain evidence="1 2">WC8-2</strain>
    </source>
</reference>
<dbReference type="GO" id="GO:0006808">
    <property type="term" value="P:regulation of nitrogen utilization"/>
    <property type="evidence" value="ECO:0007669"/>
    <property type="project" value="InterPro"/>
</dbReference>